<evidence type="ECO:0000313" key="5">
    <source>
        <dbReference type="EnsemblMetazoa" id="XP_020907398.1"/>
    </source>
</evidence>
<dbReference type="AlphaFoldDB" id="A0A913XP21"/>
<evidence type="ECO:0000259" key="4">
    <source>
        <dbReference type="Pfam" id="PF24883"/>
    </source>
</evidence>
<dbReference type="EnsemblMetazoa" id="XM_021051739.1">
    <property type="protein sequence ID" value="XP_020907398.1"/>
    <property type="gene ID" value="LOC110245456"/>
</dbReference>
<dbReference type="PANTHER" id="PTHR10039:SF17">
    <property type="entry name" value="FUNGAL STAND N-TERMINAL GOODBYE DOMAIN-CONTAINING PROTEIN-RELATED"/>
    <property type="match status" value="1"/>
</dbReference>
<evidence type="ECO:0000256" key="1">
    <source>
        <dbReference type="ARBA" id="ARBA00022737"/>
    </source>
</evidence>
<dbReference type="InterPro" id="IPR041249">
    <property type="entry name" value="HEPN_DZIP3"/>
</dbReference>
<dbReference type="Gene3D" id="3.40.50.300">
    <property type="entry name" value="P-loop containing nucleotide triphosphate hydrolases"/>
    <property type="match status" value="1"/>
</dbReference>
<dbReference type="Pfam" id="PF18738">
    <property type="entry name" value="HEPN_DZIP3"/>
    <property type="match status" value="1"/>
</dbReference>
<dbReference type="InterPro" id="IPR056884">
    <property type="entry name" value="NPHP3-like_N"/>
</dbReference>
<proteinExistence type="predicted"/>
<dbReference type="Proteomes" id="UP000887567">
    <property type="component" value="Unplaced"/>
</dbReference>
<feature type="domain" description="DZIP3-like HEPN" evidence="3">
    <location>
        <begin position="40"/>
        <end position="176"/>
    </location>
</feature>
<sequence>MATHWATETKEKVNHAKLCRLLYDGGGTTVRAVVDRHCPPATLAATLKSKKSQLQKLMKPKGKVLNIDQWDKLYPPSGTSPSTKDFDITLLFVLIRNICGLTKPATGWDALPPPADTSTEANLARIKYYRNTVIGHSGNAEVDDIQYEAYWKDISIALVSLGLDQDDIDDLKSRPVGAQDYFKLLKEWHSEETDIKSMFASGITELKEEIRQSKISTEIDRLFHQEFRSHISSKCSLYHPNTRAWILEKVKAHVESDSNEVLVIQAGPGMGKSVLAARIIEIYREQSVLGACHFFQHGNSFQNNPMLMLQSVSQQLCRSLPDYKVAVEKVLQSDHMRNRDISVLNCTELFTLLFEEPFSHLDHDPTEKLVVVIDALDESCNSLKKEFFQVIRNRLYYLPSWLRFVMTTRPPPSISSRVPGSTTEIDPNDSQNTEDLQSFFSDKLKELPHLSSDQQQHSHMEQLVDLTGGLFLVASFVIDFLKKPGINSLAETLEHFPKGKGITAVYEDYFSRLHDEITPHLKSEEGFYNMLDAVVKAKSPIEKNIFYDILGLPLKESRIPDTKKKEAINLLHQLFPVENDHVSPFHKTVVDWLTTGDHDFAAQGDGIGVLASACYNALLNIKQEILKKQHQPTHITDKEIYAFEFGFNYMEESFDEEKVHALVANPYVLCSMAIYVAELLKTHQLTSDHSTKQRLSADLQNIFDGIKIFLGFQGRDSTECIVPELTFLQHLQFIFRTYNLLQIETEERAIHYLKEKHLPYHERETALNLADPAEDAQIFLCNGGFLIAAKCNQKTTVKKYQLDGMLDGEQFSLSPNAILRMSPDNHHLIVANDFEYNSGDDIAIVDAATMKKVTSYRLPNLPKSLHVFGSQPWYIVARCFDNKIYIVEGKTGTLLGDSSAIQQNENVLCVSNMGHILLVRKCTGHRISDNIVDILFTDKDRLFCFPLQWVDSHSDNHVSCELFLCYQEKIDKRIPIYFRLLKCRSTDCVNSTNYSPPSVLFSEDGNLLAFYNADSITVVNTSDGSLYASVCLYHNSLARVHVGEILYLSEERIVFKGYMSIFSLSFTGESHSERRVAIEHIYFFPRDVEICFVSRSSNNIRELWGQRIKREYFRVQKLAKYRDCAVAIEKYKFLDG</sequence>
<dbReference type="InterPro" id="IPR027417">
    <property type="entry name" value="P-loop_NTPase"/>
</dbReference>
<feature type="compositionally biased region" description="Polar residues" evidence="2">
    <location>
        <begin position="414"/>
        <end position="432"/>
    </location>
</feature>
<name>A0A913XP21_EXADI</name>
<evidence type="ECO:0000256" key="2">
    <source>
        <dbReference type="SAM" id="MobiDB-lite"/>
    </source>
</evidence>
<dbReference type="RefSeq" id="XP_020907398.1">
    <property type="nucleotide sequence ID" value="XM_021051739.1"/>
</dbReference>
<accession>A0A913XP21</accession>
<dbReference type="Pfam" id="PF24883">
    <property type="entry name" value="NPHP3_N"/>
    <property type="match status" value="1"/>
</dbReference>
<dbReference type="OrthoDB" id="5978325at2759"/>
<reference evidence="5" key="1">
    <citation type="submission" date="2022-11" db="UniProtKB">
        <authorList>
            <consortium name="EnsemblMetazoa"/>
        </authorList>
    </citation>
    <scope>IDENTIFICATION</scope>
</reference>
<dbReference type="InterPro" id="IPR011048">
    <property type="entry name" value="Haem_d1_sf"/>
</dbReference>
<dbReference type="Gene3D" id="2.130.10.10">
    <property type="entry name" value="YVTN repeat-like/Quinoprotein amine dehydrogenase"/>
    <property type="match status" value="1"/>
</dbReference>
<organism evidence="5 6">
    <name type="scientific">Exaiptasia diaphana</name>
    <name type="common">Tropical sea anemone</name>
    <name type="synonym">Aiptasia pulchella</name>
    <dbReference type="NCBI Taxonomy" id="2652724"/>
    <lineage>
        <taxon>Eukaryota</taxon>
        <taxon>Metazoa</taxon>
        <taxon>Cnidaria</taxon>
        <taxon>Anthozoa</taxon>
        <taxon>Hexacorallia</taxon>
        <taxon>Actiniaria</taxon>
        <taxon>Aiptasiidae</taxon>
        <taxon>Exaiptasia</taxon>
    </lineage>
</organism>
<evidence type="ECO:0000259" key="3">
    <source>
        <dbReference type="Pfam" id="PF18738"/>
    </source>
</evidence>
<feature type="region of interest" description="Disordered" evidence="2">
    <location>
        <begin position="412"/>
        <end position="432"/>
    </location>
</feature>
<protein>
    <recommendedName>
        <fullName evidence="7">E3 ubiquitin-protein ligase DZIP3</fullName>
    </recommendedName>
</protein>
<evidence type="ECO:0000313" key="6">
    <source>
        <dbReference type="Proteomes" id="UP000887567"/>
    </source>
</evidence>
<dbReference type="PANTHER" id="PTHR10039">
    <property type="entry name" value="AMELOGENIN"/>
    <property type="match status" value="1"/>
</dbReference>
<evidence type="ECO:0008006" key="7">
    <source>
        <dbReference type="Google" id="ProtNLM"/>
    </source>
</evidence>
<dbReference type="KEGG" id="epa:110245456"/>
<dbReference type="GeneID" id="110245456"/>
<dbReference type="SUPFAM" id="SSF52540">
    <property type="entry name" value="P-loop containing nucleoside triphosphate hydrolases"/>
    <property type="match status" value="1"/>
</dbReference>
<dbReference type="InterPro" id="IPR015943">
    <property type="entry name" value="WD40/YVTN_repeat-like_dom_sf"/>
</dbReference>
<keyword evidence="1" id="KW-0677">Repeat</keyword>
<dbReference type="SUPFAM" id="SSF51004">
    <property type="entry name" value="C-terminal (heme d1) domain of cytochrome cd1-nitrite reductase"/>
    <property type="match status" value="1"/>
</dbReference>
<feature type="domain" description="Nephrocystin 3-like N-terminal" evidence="4">
    <location>
        <begin position="241"/>
        <end position="409"/>
    </location>
</feature>
<keyword evidence="6" id="KW-1185">Reference proteome</keyword>